<feature type="compositionally biased region" description="Gly residues" evidence="18">
    <location>
        <begin position="1417"/>
        <end position="1438"/>
    </location>
</feature>
<name>A0A150GBF5_GONPE</name>
<keyword evidence="8 17" id="KW-0863">Zinc-finger</keyword>
<dbReference type="GO" id="GO:0008270">
    <property type="term" value="F:zinc ion binding"/>
    <property type="evidence" value="ECO:0007669"/>
    <property type="project" value="UniProtKB-KW"/>
</dbReference>
<dbReference type="SUPFAM" id="SSF144232">
    <property type="entry name" value="HIT/MYND zinc finger-like"/>
    <property type="match status" value="1"/>
</dbReference>
<feature type="compositionally biased region" description="Low complexity" evidence="18">
    <location>
        <begin position="1297"/>
        <end position="1308"/>
    </location>
</feature>
<feature type="domain" description="MYND-type" evidence="19">
    <location>
        <begin position="1602"/>
        <end position="1649"/>
    </location>
</feature>
<dbReference type="Proteomes" id="UP000075714">
    <property type="component" value="Unassembled WGS sequence"/>
</dbReference>
<evidence type="ECO:0000256" key="14">
    <source>
        <dbReference type="ARBA" id="ARBA00024015"/>
    </source>
</evidence>
<evidence type="ECO:0000256" key="17">
    <source>
        <dbReference type="PROSITE-ProRule" id="PRU00134"/>
    </source>
</evidence>
<keyword evidence="6" id="KW-0812">Transmembrane</keyword>
<keyword evidence="21" id="KW-1185">Reference proteome</keyword>
<dbReference type="PROSITE" id="PS01360">
    <property type="entry name" value="ZF_MYND_1"/>
    <property type="match status" value="1"/>
</dbReference>
<evidence type="ECO:0000256" key="9">
    <source>
        <dbReference type="ARBA" id="ARBA00022777"/>
    </source>
</evidence>
<dbReference type="OrthoDB" id="544200at2759"/>
<gene>
    <name evidence="20" type="ORF">GPECTOR_37g170</name>
</gene>
<keyword evidence="13" id="KW-0472">Membrane</keyword>
<dbReference type="Gene3D" id="6.10.140.2220">
    <property type="match status" value="1"/>
</dbReference>
<keyword evidence="9" id="KW-0418">Kinase</keyword>
<evidence type="ECO:0000256" key="11">
    <source>
        <dbReference type="ARBA" id="ARBA00022946"/>
    </source>
</evidence>
<dbReference type="PANTHER" id="PTHR32523:SF8">
    <property type="entry name" value="DOLICHOL KINASE"/>
    <property type="match status" value="1"/>
</dbReference>
<evidence type="ECO:0000256" key="12">
    <source>
        <dbReference type="ARBA" id="ARBA00022989"/>
    </source>
</evidence>
<evidence type="ECO:0000256" key="1">
    <source>
        <dbReference type="ARBA" id="ARBA00004508"/>
    </source>
</evidence>
<evidence type="ECO:0000259" key="19">
    <source>
        <dbReference type="PROSITE" id="PS50865"/>
    </source>
</evidence>
<evidence type="ECO:0000313" key="20">
    <source>
        <dbReference type="EMBL" id="KXZ47164.1"/>
    </source>
</evidence>
<feature type="region of interest" description="Disordered" evidence="18">
    <location>
        <begin position="1"/>
        <end position="26"/>
    </location>
</feature>
<keyword evidence="7" id="KW-0479">Metal-binding</keyword>
<dbReference type="GO" id="GO:0010276">
    <property type="term" value="F:phytol kinase activity"/>
    <property type="evidence" value="ECO:0007669"/>
    <property type="project" value="UniProtKB-EC"/>
</dbReference>
<comment type="similarity">
    <text evidence="2">Belongs to the polyprenol kinase family.</text>
</comment>
<sequence length="1664" mass="169648">MASGCRRAAAGGREADGDQARQTDQGADVDAEAGLLPADLRSALQVLDEDVDKLFATFSAQGSDSGGPLASASAARLRRLGKALEAACRRPGAAAAIFALPAARSALLRLVAAALRFPVHDWIAGIAAADGSARHLRASVAWQTVEAVAELLLYAVKAAGPASRPAQSFLRAAVRTQALHAASRQLAELGQVLAPTAVASGAAGRAAGAGGQPGDKEAVVDVATSLLHFLYIFLNAVATSPSADPAVVMSPHTQPAVAEIVKALESSQVLEHAARVLVLVLVGPAHNGGGGAGPMLPRASVRAFRCFVNVHTCFAVLSAQYCNSTDAATAALGVQLRRALCGRCVMHAALVLGLSTLALADGGSSYGLDEIVRMPAVRVVASEYHGVATADATGSDLPQLGEDTLIAMTLQLLAGSTATPRPVALPCRRGAFTIAIRGGQLAVERRLAAAQASGGGSGPQPLVAQSEDWKTGLLAKAAFEVAAIQLYPTDPTGRQSAAVDARAELELWRLGVSALQLAHRWALPPVAEDEMVQLRGYIHDFEAAWRRAEQGSGQAAARGPLHLPPSPPRPLAAALSGGLLPCLEYCLRSAGRGPAGGWQAVAVLELAPWLGEQLAPLLAYGDEREAAALVATLGKLLRRALADPRALDEEVDQLFSPVVGVQQQPGSDSDGPLASASAARLRRLGKALDVVCFFTENAAAILARPPGRSLLRLLAPALRLPVRDWIAGRAAADGSARHLRARVAWLTGSVVAELVLITITGPAPRSVQSFLRAAVRTQALHAASRQLAELAEALAPTAVASGVAGVAAGVEAGVDDWLSDHKEAVVDVTTSLLDFTYTFLVALYCPAPPVALKEENVPLSAQLPSAQPFVAEFAEALESSQVLEHAARVLLLALVGPAHNDGGGGGPMLPPDSVIAFRRFINVHNRFTVLSFEYCRSADAATAALGAALRRALCGRCVTHAALVLGLSVLVSADGGSSYGLDEIVRMPAVRAVAGEYHGAATAAATAAAATGSDHHPQPGEDALLVMMMQLLASSSAVPRPPALPCRRGVFSMAIRVGRLDVEFWLAAAQASGGCGWPPQVPPSKTWWSGPLVTTAFEVAALQLYPPDPSQGQLAEMGLEAEVELWRLTASALRWALRWAMDEQLRVYCAALKAAWCRAEQGSRQAAARGPLHLPPSPPRPVAAALSGGLLPCLEYLLRSAGRGPAGGWQAAAVRELAAWLEAQLAALLAYGDEREAAALVTTLGKLLRRALADPRVLEGAWEPRANFWQAVLSIVSALLPGIGGNHDPSSDVTASEGGAPEAAAGPQEPEPEAAGAGGAAEAEVEVPHPASSPASQQLASVLSFAACHWLPPLSRLAQAALTSRPLCTGPPCDGGGSGGGGIATETARHLLLASLEWLPLLAACCGPQESAAGPEGPKGTGGSDEGDGSGGDGGDGGWRTLLLEEAAVGALLGAAQERAQELEAAGLSDALLPPLGELVARCSGQLAALRSVGAAAAAPSAAGPSTGGGSAGPAGSGGRTSSGGGGGGAAGSSSSGPGPSLAVEGALVAGHVDDGGGQEGSGGDGAAARVLEPQPAVGPALRRLASAMPPPAAALRLLRTCANPGCSSLEGDSEAELLLTPCAGCGEAAYCCRDCWTAHWRAGHRAACARRRLDAGGRREEAV</sequence>
<feature type="compositionally biased region" description="Low complexity" evidence="18">
    <location>
        <begin position="1"/>
        <end position="12"/>
    </location>
</feature>
<keyword evidence="12" id="KW-1133">Transmembrane helix</keyword>
<protein>
    <recommendedName>
        <fullName evidence="15">phytol kinase</fullName>
        <ecNumber evidence="15">2.7.1.182</ecNumber>
    </recommendedName>
</protein>
<evidence type="ECO:0000256" key="2">
    <source>
        <dbReference type="ARBA" id="ARBA00010794"/>
    </source>
</evidence>
<evidence type="ECO:0000256" key="5">
    <source>
        <dbReference type="ARBA" id="ARBA00022679"/>
    </source>
</evidence>
<organism evidence="20 21">
    <name type="scientific">Gonium pectorale</name>
    <name type="common">Green alga</name>
    <dbReference type="NCBI Taxonomy" id="33097"/>
    <lineage>
        <taxon>Eukaryota</taxon>
        <taxon>Viridiplantae</taxon>
        <taxon>Chlorophyta</taxon>
        <taxon>core chlorophytes</taxon>
        <taxon>Chlorophyceae</taxon>
        <taxon>CS clade</taxon>
        <taxon>Chlamydomonadales</taxon>
        <taxon>Volvocaceae</taxon>
        <taxon>Gonium</taxon>
    </lineage>
</organism>
<evidence type="ECO:0000313" key="21">
    <source>
        <dbReference type="Proteomes" id="UP000075714"/>
    </source>
</evidence>
<dbReference type="Pfam" id="PF01753">
    <property type="entry name" value="zf-MYND"/>
    <property type="match status" value="1"/>
</dbReference>
<feature type="compositionally biased region" description="Gly residues" evidence="18">
    <location>
        <begin position="1506"/>
        <end position="1531"/>
    </location>
</feature>
<evidence type="ECO:0000256" key="8">
    <source>
        <dbReference type="ARBA" id="ARBA00022771"/>
    </source>
</evidence>
<evidence type="ECO:0000256" key="15">
    <source>
        <dbReference type="ARBA" id="ARBA00039024"/>
    </source>
</evidence>
<dbReference type="EC" id="2.7.1.182" evidence="15"/>
<comment type="caution">
    <text evidence="20">The sequence shown here is derived from an EMBL/GenBank/DDBJ whole genome shotgun (WGS) entry which is preliminary data.</text>
</comment>
<evidence type="ECO:0000256" key="16">
    <source>
        <dbReference type="ARBA" id="ARBA00048889"/>
    </source>
</evidence>
<evidence type="ECO:0000256" key="13">
    <source>
        <dbReference type="ARBA" id="ARBA00023136"/>
    </source>
</evidence>
<keyword evidence="5" id="KW-0808">Transferase</keyword>
<evidence type="ECO:0000256" key="6">
    <source>
        <dbReference type="ARBA" id="ARBA00022692"/>
    </source>
</evidence>
<feature type="region of interest" description="Disordered" evidence="18">
    <location>
        <begin position="1499"/>
        <end position="1543"/>
    </location>
</feature>
<dbReference type="GO" id="GO:0009507">
    <property type="term" value="C:chloroplast"/>
    <property type="evidence" value="ECO:0007669"/>
    <property type="project" value="UniProtKB-SubCell"/>
</dbReference>
<proteinExistence type="inferred from homology"/>
<keyword evidence="4" id="KW-0934">Plastid</keyword>
<dbReference type="GO" id="GO:0016020">
    <property type="term" value="C:membrane"/>
    <property type="evidence" value="ECO:0007669"/>
    <property type="project" value="UniProtKB-SubCell"/>
</dbReference>
<dbReference type="PANTHER" id="PTHR32523">
    <property type="entry name" value="PHYTOL KINASE 1, CHLOROPLASTIC"/>
    <property type="match status" value="1"/>
</dbReference>
<keyword evidence="11" id="KW-0809">Transit peptide</keyword>
<feature type="region of interest" description="Disordered" evidence="18">
    <location>
        <begin position="1287"/>
        <end position="1333"/>
    </location>
</feature>
<comment type="subcellular location">
    <subcellularLocation>
        <location evidence="1">Plastid</location>
        <location evidence="1">Chloroplast membrane</location>
        <topology evidence="1">Multi-pass membrane protein</topology>
    </subcellularLocation>
</comment>
<feature type="region of interest" description="Disordered" evidence="18">
    <location>
        <begin position="1410"/>
        <end position="1439"/>
    </location>
</feature>
<dbReference type="InterPro" id="IPR002893">
    <property type="entry name" value="Znf_MYND"/>
</dbReference>
<reference evidence="21" key="1">
    <citation type="journal article" date="2016" name="Nat. Commun.">
        <title>The Gonium pectorale genome demonstrates co-option of cell cycle regulation during the evolution of multicellularity.</title>
        <authorList>
            <person name="Hanschen E.R."/>
            <person name="Marriage T.N."/>
            <person name="Ferris P.J."/>
            <person name="Hamaji T."/>
            <person name="Toyoda A."/>
            <person name="Fujiyama A."/>
            <person name="Neme R."/>
            <person name="Noguchi H."/>
            <person name="Minakuchi Y."/>
            <person name="Suzuki M."/>
            <person name="Kawai-Toyooka H."/>
            <person name="Smith D.R."/>
            <person name="Sparks H."/>
            <person name="Anderson J."/>
            <person name="Bakaric R."/>
            <person name="Luria V."/>
            <person name="Karger A."/>
            <person name="Kirschner M.W."/>
            <person name="Durand P.M."/>
            <person name="Michod R.E."/>
            <person name="Nozaki H."/>
            <person name="Olson B.J."/>
        </authorList>
    </citation>
    <scope>NUCLEOTIDE SEQUENCE [LARGE SCALE GENOMIC DNA]</scope>
    <source>
        <strain evidence="21">NIES-2863</strain>
    </source>
</reference>
<evidence type="ECO:0000256" key="4">
    <source>
        <dbReference type="ARBA" id="ARBA00022640"/>
    </source>
</evidence>
<dbReference type="PROSITE" id="PS50865">
    <property type="entry name" value="ZF_MYND_2"/>
    <property type="match status" value="1"/>
</dbReference>
<dbReference type="InterPro" id="IPR039606">
    <property type="entry name" value="Phytol/farnesol_kinase"/>
</dbReference>
<dbReference type="EMBL" id="LSYV01000038">
    <property type="protein sequence ID" value="KXZ47164.1"/>
    <property type="molecule type" value="Genomic_DNA"/>
</dbReference>
<keyword evidence="10" id="KW-0862">Zinc</keyword>
<evidence type="ECO:0000256" key="10">
    <source>
        <dbReference type="ARBA" id="ARBA00022833"/>
    </source>
</evidence>
<feature type="compositionally biased region" description="Low complexity" evidence="18">
    <location>
        <begin position="1532"/>
        <end position="1543"/>
    </location>
</feature>
<keyword evidence="3" id="KW-0150">Chloroplast</keyword>
<accession>A0A150GBF5</accession>
<comment type="catalytic activity">
    <reaction evidence="16">
        <text>phytol + CTP = phytyl phosphate + CDP + H(+)</text>
        <dbReference type="Rhea" id="RHEA:38055"/>
        <dbReference type="ChEBI" id="CHEBI:15378"/>
        <dbReference type="ChEBI" id="CHEBI:17327"/>
        <dbReference type="ChEBI" id="CHEBI:37563"/>
        <dbReference type="ChEBI" id="CHEBI:58069"/>
        <dbReference type="ChEBI" id="CHEBI:75483"/>
        <dbReference type="EC" id="2.7.1.182"/>
    </reaction>
</comment>
<evidence type="ECO:0000256" key="7">
    <source>
        <dbReference type="ARBA" id="ARBA00022723"/>
    </source>
</evidence>
<evidence type="ECO:0000256" key="18">
    <source>
        <dbReference type="SAM" id="MobiDB-lite"/>
    </source>
</evidence>
<comment type="pathway">
    <text evidence="14">Cofactor biosynthesis; tocopherol biosynthesis.</text>
</comment>
<evidence type="ECO:0000256" key="3">
    <source>
        <dbReference type="ARBA" id="ARBA00022528"/>
    </source>
</evidence>